<feature type="domain" description="Wax synthase" evidence="9">
    <location>
        <begin position="233"/>
        <end position="315"/>
    </location>
</feature>
<dbReference type="OrthoDB" id="1077582at2759"/>
<organism evidence="10 11">
    <name type="scientific">Adineta steineri</name>
    <dbReference type="NCBI Taxonomy" id="433720"/>
    <lineage>
        <taxon>Eukaryota</taxon>
        <taxon>Metazoa</taxon>
        <taxon>Spiralia</taxon>
        <taxon>Gnathifera</taxon>
        <taxon>Rotifera</taxon>
        <taxon>Eurotatoria</taxon>
        <taxon>Bdelloidea</taxon>
        <taxon>Adinetida</taxon>
        <taxon>Adinetidae</taxon>
        <taxon>Adineta</taxon>
    </lineage>
</organism>
<feature type="transmembrane region" description="Helical" evidence="8">
    <location>
        <begin position="61"/>
        <end position="84"/>
    </location>
</feature>
<keyword evidence="6 8" id="KW-1133">Transmembrane helix</keyword>
<gene>
    <name evidence="10" type="ORF">VCS650_LOCUS1659</name>
</gene>
<evidence type="ECO:0000256" key="8">
    <source>
        <dbReference type="SAM" id="Phobius"/>
    </source>
</evidence>
<keyword evidence="4" id="KW-0808">Transferase</keyword>
<evidence type="ECO:0000256" key="6">
    <source>
        <dbReference type="ARBA" id="ARBA00022989"/>
    </source>
</evidence>
<feature type="transmembrane region" description="Helical" evidence="8">
    <location>
        <begin position="7"/>
        <end position="29"/>
    </location>
</feature>
<evidence type="ECO:0000256" key="2">
    <source>
        <dbReference type="ARBA" id="ARBA00005179"/>
    </source>
</evidence>
<name>A0A813PYN8_9BILA</name>
<feature type="transmembrane region" description="Helical" evidence="8">
    <location>
        <begin position="156"/>
        <end position="174"/>
    </location>
</feature>
<comment type="similarity">
    <text evidence="3">Belongs to the wax synthase family.</text>
</comment>
<evidence type="ECO:0000256" key="4">
    <source>
        <dbReference type="ARBA" id="ARBA00022679"/>
    </source>
</evidence>
<protein>
    <recommendedName>
        <fullName evidence="9">Wax synthase domain-containing protein</fullName>
    </recommendedName>
</protein>
<feature type="transmembrane region" description="Helical" evidence="8">
    <location>
        <begin position="277"/>
        <end position="298"/>
    </location>
</feature>
<evidence type="ECO:0000256" key="7">
    <source>
        <dbReference type="ARBA" id="ARBA00023136"/>
    </source>
</evidence>
<proteinExistence type="inferred from homology"/>
<dbReference type="GO" id="GO:0006629">
    <property type="term" value="P:lipid metabolic process"/>
    <property type="evidence" value="ECO:0007669"/>
    <property type="project" value="InterPro"/>
</dbReference>
<accession>A0A813PYN8</accession>
<feature type="transmembrane region" description="Helical" evidence="8">
    <location>
        <begin position="336"/>
        <end position="353"/>
    </location>
</feature>
<dbReference type="EMBL" id="CAJNON010000008">
    <property type="protein sequence ID" value="CAF0758336.1"/>
    <property type="molecule type" value="Genomic_DNA"/>
</dbReference>
<evidence type="ECO:0000256" key="3">
    <source>
        <dbReference type="ARBA" id="ARBA00007282"/>
    </source>
</evidence>
<dbReference type="GO" id="GO:0008374">
    <property type="term" value="F:O-acyltransferase activity"/>
    <property type="evidence" value="ECO:0007669"/>
    <property type="project" value="InterPro"/>
</dbReference>
<dbReference type="PANTHER" id="PTHR31595">
    <property type="entry name" value="LONG-CHAIN-ALCOHOL O-FATTY-ACYLTRANSFERASE 3-RELATED"/>
    <property type="match status" value="1"/>
</dbReference>
<dbReference type="GO" id="GO:0016020">
    <property type="term" value="C:membrane"/>
    <property type="evidence" value="ECO:0007669"/>
    <property type="project" value="UniProtKB-SubCell"/>
</dbReference>
<evidence type="ECO:0000313" key="11">
    <source>
        <dbReference type="Proteomes" id="UP000663891"/>
    </source>
</evidence>
<dbReference type="Proteomes" id="UP000663891">
    <property type="component" value="Unassembled WGS sequence"/>
</dbReference>
<dbReference type="Pfam" id="PF13813">
    <property type="entry name" value="MBOAT_2"/>
    <property type="match status" value="1"/>
</dbReference>
<evidence type="ECO:0000256" key="1">
    <source>
        <dbReference type="ARBA" id="ARBA00004141"/>
    </source>
</evidence>
<dbReference type="AlphaFoldDB" id="A0A813PYN8"/>
<feature type="transmembrane region" description="Helical" evidence="8">
    <location>
        <begin position="186"/>
        <end position="208"/>
    </location>
</feature>
<comment type="pathway">
    <text evidence="2">Secondary metabolite biosynthesis.</text>
</comment>
<evidence type="ECO:0000259" key="9">
    <source>
        <dbReference type="Pfam" id="PF13813"/>
    </source>
</evidence>
<comment type="subcellular location">
    <subcellularLocation>
        <location evidence="1">Membrane</location>
        <topology evidence="1">Multi-pass membrane protein</topology>
    </subcellularLocation>
</comment>
<keyword evidence="7 8" id="KW-0472">Membrane</keyword>
<feature type="transmembrane region" description="Helical" evidence="8">
    <location>
        <begin position="310"/>
        <end position="330"/>
    </location>
</feature>
<reference evidence="10" key="1">
    <citation type="submission" date="2021-02" db="EMBL/GenBank/DDBJ databases">
        <authorList>
            <person name="Nowell W R."/>
        </authorList>
    </citation>
    <scope>NUCLEOTIDE SEQUENCE</scope>
</reference>
<evidence type="ECO:0000313" key="10">
    <source>
        <dbReference type="EMBL" id="CAF0758336.1"/>
    </source>
</evidence>
<dbReference type="InterPro" id="IPR044851">
    <property type="entry name" value="Wax_synthase"/>
</dbReference>
<dbReference type="InterPro" id="IPR032805">
    <property type="entry name" value="Wax_synthase_dom"/>
</dbReference>
<dbReference type="PANTHER" id="PTHR31595:SF57">
    <property type="entry name" value="OS04G0481900 PROTEIN"/>
    <property type="match status" value="1"/>
</dbReference>
<evidence type="ECO:0000256" key="5">
    <source>
        <dbReference type="ARBA" id="ARBA00022692"/>
    </source>
</evidence>
<keyword evidence="5 8" id="KW-0812">Transmembrane</keyword>
<comment type="caution">
    <text evidence="10">The sequence shown here is derived from an EMBL/GenBank/DDBJ whole genome shotgun (WGS) entry which is preliminary data.</text>
</comment>
<sequence length="375" mass="43864">MIIITFVHLYLIYGLIISLIYLTIFLAQYYNSEKVLHYLETLCTVGTLYVPIFLKYHSSEIVFANALVSIFSAVTGFLFALKILELTFTYEWSHQKQITLKQILIDFSTFPVYKYEPEPYLLKSKSIHPTFLNHVTYLILGTNDDQLSARRQNSLIIFRGLFQLICLHILLHFTPYSVLRLHSRNATFFSLTHFLIYALYGFIFYFALGMIINIVFGFMGFFWNIHICSVYPGYPFLPRGIHDFWSRRWNIYIKTILHRIAFIALPKLTGFNEKSNVRMIIAGIFAFFVSGLLHEFMYTVSINRWSGGKYMLFFLIHGMFVGIELSLQGLLKRKQLFPSFIGWAYTIIALYSTSHLFCDPWIEVDCFATLKTYLG</sequence>